<geneLocation type="plasmid" evidence="1 2">
    <name>pBVIE01</name>
</geneLocation>
<dbReference type="HOGENOM" id="CLU_2116379_0_0_4"/>
<evidence type="ECO:0000313" key="2">
    <source>
        <dbReference type="Proteomes" id="UP000002287"/>
    </source>
</evidence>
<dbReference type="EMBL" id="CP000617">
    <property type="protein sequence ID" value="ABO59859.1"/>
    <property type="molecule type" value="Genomic_DNA"/>
</dbReference>
<organism evidence="1 2">
    <name type="scientific">Burkholderia vietnamiensis (strain G4 / LMG 22486)</name>
    <name type="common">Burkholderia cepacia (strain R1808)</name>
    <dbReference type="NCBI Taxonomy" id="269482"/>
    <lineage>
        <taxon>Bacteria</taxon>
        <taxon>Pseudomonadati</taxon>
        <taxon>Pseudomonadota</taxon>
        <taxon>Betaproteobacteria</taxon>
        <taxon>Burkholderiales</taxon>
        <taxon>Burkholderiaceae</taxon>
        <taxon>Burkholderia</taxon>
        <taxon>Burkholderia cepacia complex</taxon>
    </lineage>
</organism>
<dbReference type="KEGG" id="bvi:Bcep1808_6973"/>
<gene>
    <name evidence="1" type="ordered locus">Bcep1808_6973</name>
</gene>
<sequence>MTGAAASSEALVVITLDEDECGPRATVHGVRFERSMALELARQVASDQKAAIEAELKRGQDSPFEPLTIVETDSGFVLLAIGSYPYARIEVRTAPCAPFSAATRESAELCLVAA</sequence>
<name>A4JUA6_BURVG</name>
<proteinExistence type="predicted"/>
<dbReference type="AlphaFoldDB" id="A4JUA6"/>
<reference evidence="1 2" key="1">
    <citation type="submission" date="2007-03" db="EMBL/GenBank/DDBJ databases">
        <title>Complete sequence of plasmid pBVIE01 of Burkholderia vietnamiensis G4.</title>
        <authorList>
            <consortium name="US DOE Joint Genome Institute"/>
            <person name="Copeland A."/>
            <person name="Lucas S."/>
            <person name="Lapidus A."/>
            <person name="Barry K."/>
            <person name="Detter J.C."/>
            <person name="Glavina del Rio T."/>
            <person name="Hammon N."/>
            <person name="Israni S."/>
            <person name="Dalin E."/>
            <person name="Tice H."/>
            <person name="Pitluck S."/>
            <person name="Chain P."/>
            <person name="Malfatti S."/>
            <person name="Shin M."/>
            <person name="Vergez L."/>
            <person name="Schmutz J."/>
            <person name="Larimer F."/>
            <person name="Land M."/>
            <person name="Hauser L."/>
            <person name="Kyrpides N."/>
            <person name="Tiedje J."/>
            <person name="Richardson P."/>
        </authorList>
    </citation>
    <scope>NUCLEOTIDE SEQUENCE [LARGE SCALE GENOMIC DNA]</scope>
    <source>
        <strain evidence="2">G4 / LMG 22486</strain>
        <plasmid evidence="1 2">pBVIE01</plasmid>
    </source>
</reference>
<evidence type="ECO:0000313" key="1">
    <source>
        <dbReference type="EMBL" id="ABO59859.1"/>
    </source>
</evidence>
<accession>A4JUA6</accession>
<dbReference type="Proteomes" id="UP000002287">
    <property type="component" value="Plasmid pBVIE01"/>
</dbReference>
<protein>
    <submittedName>
        <fullName evidence="1">Uncharacterized protein</fullName>
    </submittedName>
</protein>
<keyword evidence="1" id="KW-0614">Plasmid</keyword>